<evidence type="ECO:0000256" key="1">
    <source>
        <dbReference type="ARBA" id="ARBA00001936"/>
    </source>
</evidence>
<evidence type="ECO:0000256" key="3">
    <source>
        <dbReference type="ARBA" id="ARBA00004325"/>
    </source>
</evidence>
<name>A0AAV6U671_9ARAC</name>
<keyword evidence="11" id="KW-0472">Membrane</keyword>
<keyword evidence="7" id="KW-0378">Hydrolase</keyword>
<keyword evidence="9" id="KW-1133">Transmembrane helix</keyword>
<organism evidence="15 16">
    <name type="scientific">Oedothorax gibbosus</name>
    <dbReference type="NCBI Taxonomy" id="931172"/>
    <lineage>
        <taxon>Eukaryota</taxon>
        <taxon>Metazoa</taxon>
        <taxon>Ecdysozoa</taxon>
        <taxon>Arthropoda</taxon>
        <taxon>Chelicerata</taxon>
        <taxon>Arachnida</taxon>
        <taxon>Araneae</taxon>
        <taxon>Araneomorphae</taxon>
        <taxon>Entelegynae</taxon>
        <taxon>Araneoidea</taxon>
        <taxon>Linyphiidae</taxon>
        <taxon>Erigoninae</taxon>
        <taxon>Oedothorax</taxon>
    </lineage>
</organism>
<keyword evidence="16" id="KW-1185">Reference proteome</keyword>
<evidence type="ECO:0000259" key="14">
    <source>
        <dbReference type="SMART" id="SM00474"/>
    </source>
</evidence>
<dbReference type="FunFam" id="3.30.420.10:FF:000041">
    <property type="entry name" value="Exonuclease 3'-5' domain containing 2"/>
    <property type="match status" value="1"/>
</dbReference>
<dbReference type="Pfam" id="PF01612">
    <property type="entry name" value="DNA_pol_A_exo1"/>
    <property type="match status" value="1"/>
</dbReference>
<dbReference type="CDD" id="cd06141">
    <property type="entry name" value="WRN_exo"/>
    <property type="match status" value="1"/>
</dbReference>
<evidence type="ECO:0000256" key="2">
    <source>
        <dbReference type="ARBA" id="ARBA00001946"/>
    </source>
</evidence>
<dbReference type="PANTHER" id="PTHR13620:SF104">
    <property type="entry name" value="EXONUCLEASE 3'-5' DOMAIN-CONTAINING PROTEIN 2"/>
    <property type="match status" value="1"/>
</dbReference>
<comment type="cofactor">
    <cofactor evidence="1">
        <name>Mn(2+)</name>
        <dbReference type="ChEBI" id="CHEBI:29035"/>
    </cofactor>
</comment>
<dbReference type="EMBL" id="JAFNEN010000621">
    <property type="protein sequence ID" value="KAG8179524.1"/>
    <property type="molecule type" value="Genomic_DNA"/>
</dbReference>
<evidence type="ECO:0000256" key="11">
    <source>
        <dbReference type="ARBA" id="ARBA00023136"/>
    </source>
</evidence>
<keyword evidence="6" id="KW-0479">Metal-binding</keyword>
<dbReference type="GO" id="GO:0003676">
    <property type="term" value="F:nucleic acid binding"/>
    <property type="evidence" value="ECO:0007669"/>
    <property type="project" value="InterPro"/>
</dbReference>
<evidence type="ECO:0000256" key="5">
    <source>
        <dbReference type="ARBA" id="ARBA00022722"/>
    </source>
</evidence>
<dbReference type="Gene3D" id="3.30.420.10">
    <property type="entry name" value="Ribonuclease H-like superfamily/Ribonuclease H"/>
    <property type="match status" value="1"/>
</dbReference>
<evidence type="ECO:0000256" key="9">
    <source>
        <dbReference type="ARBA" id="ARBA00022989"/>
    </source>
</evidence>
<evidence type="ECO:0000313" key="16">
    <source>
        <dbReference type="Proteomes" id="UP000827092"/>
    </source>
</evidence>
<reference evidence="15 16" key="1">
    <citation type="journal article" date="2022" name="Nat. Ecol. Evol.">
        <title>A masculinizing supergene underlies an exaggerated male reproductive morph in a spider.</title>
        <authorList>
            <person name="Hendrickx F."/>
            <person name="De Corte Z."/>
            <person name="Sonet G."/>
            <person name="Van Belleghem S.M."/>
            <person name="Kostlbacher S."/>
            <person name="Vangestel C."/>
        </authorList>
    </citation>
    <scope>NUCLEOTIDE SEQUENCE [LARGE SCALE GENOMIC DNA]</scope>
    <source>
        <strain evidence="15">W744_W776</strain>
    </source>
</reference>
<evidence type="ECO:0000313" key="15">
    <source>
        <dbReference type="EMBL" id="KAG8179524.1"/>
    </source>
</evidence>
<dbReference type="GO" id="GO:0046872">
    <property type="term" value="F:metal ion binding"/>
    <property type="evidence" value="ECO:0007669"/>
    <property type="project" value="UniProtKB-KW"/>
</dbReference>
<dbReference type="Proteomes" id="UP000827092">
    <property type="component" value="Unassembled WGS sequence"/>
</dbReference>
<evidence type="ECO:0000256" key="10">
    <source>
        <dbReference type="ARBA" id="ARBA00023128"/>
    </source>
</evidence>
<dbReference type="SMART" id="SM00474">
    <property type="entry name" value="35EXOc"/>
    <property type="match status" value="1"/>
</dbReference>
<evidence type="ECO:0000256" key="12">
    <source>
        <dbReference type="ARBA" id="ARBA00061005"/>
    </source>
</evidence>
<evidence type="ECO:0000256" key="7">
    <source>
        <dbReference type="ARBA" id="ARBA00022801"/>
    </source>
</evidence>
<keyword evidence="4" id="KW-0812">Transmembrane</keyword>
<evidence type="ECO:0000256" key="4">
    <source>
        <dbReference type="ARBA" id="ARBA00022692"/>
    </source>
</evidence>
<dbReference type="InterPro" id="IPR051132">
    <property type="entry name" value="3-5_Exonuclease_domain"/>
</dbReference>
<keyword evidence="5" id="KW-0540">Nuclease</keyword>
<comment type="cofactor">
    <cofactor evidence="2">
        <name>Mg(2+)</name>
        <dbReference type="ChEBI" id="CHEBI:18420"/>
    </cofactor>
</comment>
<dbReference type="SUPFAM" id="SSF53098">
    <property type="entry name" value="Ribonuclease H-like"/>
    <property type="match status" value="1"/>
</dbReference>
<feature type="domain" description="3'-5' exonuclease" evidence="14">
    <location>
        <begin position="37"/>
        <end position="217"/>
    </location>
</feature>
<dbReference type="GO" id="GO:0031966">
    <property type="term" value="C:mitochondrial membrane"/>
    <property type="evidence" value="ECO:0007669"/>
    <property type="project" value="UniProtKB-SubCell"/>
</dbReference>
<protein>
    <recommendedName>
        <fullName evidence="13">Exonuclease 3'-5' domain-containing protein 2</fullName>
    </recommendedName>
</protein>
<dbReference type="AlphaFoldDB" id="A0AAV6U671"/>
<evidence type="ECO:0000256" key="6">
    <source>
        <dbReference type="ARBA" id="ARBA00022723"/>
    </source>
</evidence>
<dbReference type="PANTHER" id="PTHR13620">
    <property type="entry name" value="3-5 EXONUCLEASE"/>
    <property type="match status" value="1"/>
</dbReference>
<comment type="similarity">
    <text evidence="12">Belongs to the EXD2 family.</text>
</comment>
<comment type="caution">
    <text evidence="15">The sequence shown here is derived from an EMBL/GenBank/DDBJ whole genome shotgun (WGS) entry which is preliminary data.</text>
</comment>
<sequence>MSILKYLPLKSLAVASAVGFLAFKLVSNRSATMRDKCVLIETVSDWELYEAKIINEFINSKVIGLDCEWVTVEDKRKPVSLLQLANKEGFCVLIRLSCMPEWSITALFSPLLENKFILKVGVGVYEDVNKLFNDYGLDVNNFLDLRYLAHDVEELQGKSLSLKSLAYELLNIDLNKSKSLRCSNWDAPILSKQQVNYAADDAIVAAKIFAEIKRRKLGWFSTNDDYFNKCESFIDMPFRLTPDSNNKDKIVNPITKSQKNRYSRPRQKQMYDNCQLLAPDGELLSMCDRTKAQWYIYKGLGNKVNDDPFTVQLNFEPSGRPTLDKVFFYCKEKLNSCVVCGKTENFHRKVVVPSEYRKYFPTLMKKGLSHDVLLLCMHCHKKSNILDQQMRHKLAVLCDAPFGPDKDVQNKLDKEISKVKSAAMALSSYKHKIPEQRREELKNVIANYYEVATATDELVEKAKNIDTNSSNSNFIPHGQRVYEYFCENGGLFEFEKMWRQHFLDIMKPQYLPDMWSVEHNHKRLATKIVNHKREFDFDEKILGLTPDLVKEIKELQ</sequence>
<proteinExistence type="inferred from homology"/>
<accession>A0AAV6U671</accession>
<dbReference type="GO" id="GO:0006310">
    <property type="term" value="P:DNA recombination"/>
    <property type="evidence" value="ECO:0007669"/>
    <property type="project" value="UniProtKB-ARBA"/>
</dbReference>
<keyword evidence="8" id="KW-0269">Exonuclease</keyword>
<dbReference type="GO" id="GO:0005634">
    <property type="term" value="C:nucleus"/>
    <property type="evidence" value="ECO:0007669"/>
    <property type="project" value="TreeGrafter"/>
</dbReference>
<evidence type="ECO:0000256" key="13">
    <source>
        <dbReference type="ARBA" id="ARBA00069878"/>
    </source>
</evidence>
<keyword evidence="10" id="KW-0496">Mitochondrion</keyword>
<dbReference type="InterPro" id="IPR002562">
    <property type="entry name" value="3'-5'_exonuclease_dom"/>
</dbReference>
<gene>
    <name evidence="15" type="ORF">JTE90_025753</name>
</gene>
<dbReference type="InterPro" id="IPR036397">
    <property type="entry name" value="RNaseH_sf"/>
</dbReference>
<comment type="subcellular location">
    <subcellularLocation>
        <location evidence="3">Mitochondrion membrane</location>
    </subcellularLocation>
</comment>
<evidence type="ECO:0000256" key="8">
    <source>
        <dbReference type="ARBA" id="ARBA00022839"/>
    </source>
</evidence>
<dbReference type="GO" id="GO:0000175">
    <property type="term" value="F:3'-5'-RNA exonuclease activity"/>
    <property type="evidence" value="ECO:0007669"/>
    <property type="project" value="UniProtKB-ARBA"/>
</dbReference>
<dbReference type="InterPro" id="IPR012337">
    <property type="entry name" value="RNaseH-like_sf"/>
</dbReference>